<dbReference type="EMBL" id="CP115300">
    <property type="protein sequence ID" value="WBO68602.1"/>
    <property type="molecule type" value="Genomic_DNA"/>
</dbReference>
<organism evidence="1 2">
    <name type="scientific">Streptomyces camelliae</name>
    <dbReference type="NCBI Taxonomy" id="3004093"/>
    <lineage>
        <taxon>Bacteria</taxon>
        <taxon>Bacillati</taxon>
        <taxon>Actinomycetota</taxon>
        <taxon>Actinomycetes</taxon>
        <taxon>Kitasatosporales</taxon>
        <taxon>Streptomycetaceae</taxon>
        <taxon>Streptomyces</taxon>
    </lineage>
</organism>
<evidence type="ECO:0008006" key="3">
    <source>
        <dbReference type="Google" id="ProtNLM"/>
    </source>
</evidence>
<gene>
    <name evidence="1" type="ORF">O1G22_40240</name>
</gene>
<protein>
    <recommendedName>
        <fullName evidence="3">C2H2-type domain-containing protein</fullName>
    </recommendedName>
</protein>
<proteinExistence type="predicted"/>
<sequence>MTDWSKLSDAHGSAEGVPVLLERFEADPPGVWSELMDRLCPQLDIAFSASFAALPRLAEIAADREPADRHWVLSAAGPIVSCARRSVEGVAAREAYAIEIAELARLTGECLRLPLDIEDYVGLLQTALAFDDVQVWDERLGDLAHGEYEVECPYCGVGLFIVLGDDSFFVCSDDHALRDVEKSPLRPADPPGLVGLARRLYDRALADGQPVVARRLAYLFGQGTCTDCGTGFSVADRVVAHEMPV</sequence>
<dbReference type="RefSeq" id="WP_270085834.1">
    <property type="nucleotide sequence ID" value="NZ_CP115300.1"/>
</dbReference>
<evidence type="ECO:0000313" key="2">
    <source>
        <dbReference type="Proteomes" id="UP001212326"/>
    </source>
</evidence>
<accession>A0ABY7PDZ9</accession>
<keyword evidence="2" id="KW-1185">Reference proteome</keyword>
<dbReference type="Proteomes" id="UP001212326">
    <property type="component" value="Chromosome"/>
</dbReference>
<name>A0ABY7PDZ9_9ACTN</name>
<evidence type="ECO:0000313" key="1">
    <source>
        <dbReference type="EMBL" id="WBO68602.1"/>
    </source>
</evidence>
<reference evidence="1 2" key="1">
    <citation type="submission" date="2022-12" db="EMBL/GenBank/DDBJ databases">
        <authorList>
            <person name="Mo P."/>
        </authorList>
    </citation>
    <scope>NUCLEOTIDE SEQUENCE [LARGE SCALE GENOMIC DNA]</scope>
    <source>
        <strain evidence="1 2">HUAS 2-6</strain>
    </source>
</reference>